<reference evidence="1" key="1">
    <citation type="journal article" date="2015" name="Genome Announc.">
        <title>Draft Genome Sequence of Tolypothrix boutellei Strain VB521301.</title>
        <authorList>
            <person name="Chandrababunaidu M.M."/>
            <person name="Singh D."/>
            <person name="Sen D."/>
            <person name="Bhan S."/>
            <person name="Das S."/>
            <person name="Gupta A."/>
            <person name="Adhikary S.P."/>
            <person name="Tripathy S."/>
        </authorList>
    </citation>
    <scope>NUCLEOTIDE SEQUENCE</scope>
    <source>
        <strain evidence="1">VB521301</strain>
    </source>
</reference>
<dbReference type="Proteomes" id="UP000029738">
    <property type="component" value="Unassembled WGS sequence"/>
</dbReference>
<proteinExistence type="predicted"/>
<name>A0A8S9SZI9_9CYAN</name>
<protein>
    <submittedName>
        <fullName evidence="1">Uncharacterized protein</fullName>
    </submittedName>
</protein>
<comment type="caution">
    <text evidence="1">The sequence shown here is derived from an EMBL/GenBank/DDBJ whole genome shotgun (WGS) entry which is preliminary data.</text>
</comment>
<dbReference type="AlphaFoldDB" id="A0A8S9SZI9"/>
<gene>
    <name evidence="1" type="ORF">DA73_0400004740</name>
</gene>
<evidence type="ECO:0000313" key="1">
    <source>
        <dbReference type="EMBL" id="KAF3884834.1"/>
    </source>
</evidence>
<reference evidence="1" key="2">
    <citation type="submission" date="2019-11" db="EMBL/GenBank/DDBJ databases">
        <title>Improved Assembly of Tolypothrix boutellei genome.</title>
        <authorList>
            <person name="Sarangi A.N."/>
            <person name="Mukherjee M."/>
            <person name="Ghosh S."/>
            <person name="Singh D."/>
            <person name="Das A."/>
            <person name="Kant S."/>
            <person name="Prusty A."/>
            <person name="Tripathy S."/>
        </authorList>
    </citation>
    <scope>NUCLEOTIDE SEQUENCE</scope>
    <source>
        <strain evidence="1">VB521301</strain>
    </source>
</reference>
<accession>A0A8S9SZI9</accession>
<dbReference type="RefSeq" id="WP_153021534.1">
    <property type="nucleotide sequence ID" value="NZ_JHEG04000001.1"/>
</dbReference>
<evidence type="ECO:0000313" key="2">
    <source>
        <dbReference type="Proteomes" id="UP000029738"/>
    </source>
</evidence>
<dbReference type="EMBL" id="JHEG04000001">
    <property type="protein sequence ID" value="KAF3884834.1"/>
    <property type="molecule type" value="Genomic_DNA"/>
</dbReference>
<keyword evidence="2" id="KW-1185">Reference proteome</keyword>
<sequence length="45" mass="4913">MKAAPSTASGGEGAKALNFRFLSVANGCLIYSVLYQYKKKEQKRS</sequence>
<organism evidence="1 2">
    <name type="scientific">Tolypothrix bouteillei VB521301</name>
    <dbReference type="NCBI Taxonomy" id="1479485"/>
    <lineage>
        <taxon>Bacteria</taxon>
        <taxon>Bacillati</taxon>
        <taxon>Cyanobacteriota</taxon>
        <taxon>Cyanophyceae</taxon>
        <taxon>Nostocales</taxon>
        <taxon>Tolypothrichaceae</taxon>
        <taxon>Tolypothrix</taxon>
    </lineage>
</organism>